<evidence type="ECO:0000256" key="1">
    <source>
        <dbReference type="SAM" id="MobiDB-lite"/>
    </source>
</evidence>
<reference evidence="3 4" key="1">
    <citation type="journal article" date="2012" name="Eukaryot. Cell">
        <title>Draft genome sequence of Aspergillus oryzae strain 3.042.</title>
        <authorList>
            <person name="Zhao G."/>
            <person name="Yao Y."/>
            <person name="Qi W."/>
            <person name="Wang C."/>
            <person name="Hou L."/>
            <person name="Zeng B."/>
            <person name="Cao X."/>
        </authorList>
    </citation>
    <scope>NUCLEOTIDE SEQUENCE [LARGE SCALE GENOMIC DNA]</scope>
    <source>
        <strain evidence="3 4">3.042</strain>
    </source>
</reference>
<accession>I8TH22</accession>
<evidence type="ECO:0000313" key="4">
    <source>
        <dbReference type="Proteomes" id="UP000002812"/>
    </source>
</evidence>
<keyword evidence="2" id="KW-0812">Transmembrane</keyword>
<dbReference type="Proteomes" id="UP000002812">
    <property type="component" value="Unassembled WGS sequence"/>
</dbReference>
<feature type="transmembrane region" description="Helical" evidence="2">
    <location>
        <begin position="126"/>
        <end position="148"/>
    </location>
</feature>
<dbReference type="HOGENOM" id="CLU_487417_0_0_1"/>
<feature type="region of interest" description="Disordered" evidence="1">
    <location>
        <begin position="239"/>
        <end position="289"/>
    </location>
</feature>
<dbReference type="AlphaFoldDB" id="I8TH22"/>
<feature type="compositionally biased region" description="Low complexity" evidence="1">
    <location>
        <begin position="175"/>
        <end position="194"/>
    </location>
</feature>
<dbReference type="EMBL" id="AKHY01000203">
    <property type="protein sequence ID" value="EIT72988.1"/>
    <property type="molecule type" value="Genomic_DNA"/>
</dbReference>
<feature type="region of interest" description="Disordered" evidence="1">
    <location>
        <begin position="167"/>
        <end position="205"/>
    </location>
</feature>
<evidence type="ECO:0000313" key="3">
    <source>
        <dbReference type="EMBL" id="EIT72988.1"/>
    </source>
</evidence>
<keyword evidence="2" id="KW-1133">Transmembrane helix</keyword>
<organism evidence="3 4">
    <name type="scientific">Aspergillus oryzae (strain 3.042)</name>
    <name type="common">Yellow koji mold</name>
    <dbReference type="NCBI Taxonomy" id="1160506"/>
    <lineage>
        <taxon>Eukaryota</taxon>
        <taxon>Fungi</taxon>
        <taxon>Dikarya</taxon>
        <taxon>Ascomycota</taxon>
        <taxon>Pezizomycotina</taxon>
        <taxon>Eurotiomycetes</taxon>
        <taxon>Eurotiomycetidae</taxon>
        <taxon>Eurotiales</taxon>
        <taxon>Aspergillaceae</taxon>
        <taxon>Aspergillus</taxon>
        <taxon>Aspergillus subgen. Circumdati</taxon>
    </lineage>
</organism>
<feature type="compositionally biased region" description="Polar residues" evidence="1">
    <location>
        <begin position="258"/>
        <end position="273"/>
    </location>
</feature>
<sequence length="559" mass="61029">MLYNFLSHIHQTLRLFNPVVSVLCKILDTLRLTIIMARPFEFSSKVTGVIHSVFESFLERNTAQTLDESRHAPPSEDQDIVTSTYSPSTVCFLSLSLSFSSLTTHPPICPFPSSPPFLPPATTASILNVTLLFSVSIIVLSCLFSFYWELMCGSITQKQSSAAGYRTPPVFHTQSPSPSLSSSYHSNISDSHTSSGEKPPAKMYPIADVDDTAGFMAAARALKLDPNAYRKVSSVVAASEDASSEHGSLSKSHDDAKNPTSTDDSVLTSTPKEPSTPAEFQVKGDADFAGPGNDSTLTNFVAEPMPLEVVEQSSTAEFVSADTLVTTSHASVGEEDREHQATFETWGTPEIRDKPGMTLVFILHYRPLLIGSFLAAARVRRVIIRGLPSTWKTPAMVLSLIHGGTIESISVGPSGTAQVLFCDPEACKAFYDKYPNGIDLDKERKVTVFVEMGKEVDVVSSQLSFSLSTGATRAVRAVGVDLDVTMRQLFDLAAGNHRKVEKILDNYVPGEARNVIFRFCSIDDAIRFRAVLVRNESWEQCNIRYAADPCELATGYHTN</sequence>
<dbReference type="OrthoDB" id="422086at2759"/>
<reference evidence="4" key="2">
    <citation type="submission" date="2012-06" db="EMBL/GenBank/DDBJ databases">
        <title>Comparative genomic analyses of Aspergillus oryzae 3.042 and A. oryzae RIB40 for soy-sauce fermentation.</title>
        <authorList>
            <person name="Zhao G."/>
            <person name="Hou L."/>
            <person name="Wang C."/>
            <person name="Cao X."/>
        </authorList>
    </citation>
    <scope>NUCLEOTIDE SEQUENCE [LARGE SCALE GENOMIC DNA]</scope>
    <source>
        <strain evidence="4">3.042</strain>
    </source>
</reference>
<gene>
    <name evidence="3" type="ORF">Ao3042_10868</name>
</gene>
<comment type="caution">
    <text evidence="3">The sequence shown here is derived from an EMBL/GenBank/DDBJ whole genome shotgun (WGS) entry which is preliminary data.</text>
</comment>
<evidence type="ECO:0000256" key="2">
    <source>
        <dbReference type="SAM" id="Phobius"/>
    </source>
</evidence>
<keyword evidence="2" id="KW-0472">Membrane</keyword>
<name>I8TH22_ASPO3</name>
<protein>
    <submittedName>
        <fullName evidence="3">Uncharacterized protein</fullName>
    </submittedName>
</protein>
<proteinExistence type="predicted"/>